<dbReference type="EMBL" id="JACEIK010006111">
    <property type="protein sequence ID" value="MCE2055096.1"/>
    <property type="molecule type" value="Genomic_DNA"/>
</dbReference>
<organism evidence="1 2">
    <name type="scientific">Datura stramonium</name>
    <name type="common">Jimsonweed</name>
    <name type="synonym">Common thornapple</name>
    <dbReference type="NCBI Taxonomy" id="4076"/>
    <lineage>
        <taxon>Eukaryota</taxon>
        <taxon>Viridiplantae</taxon>
        <taxon>Streptophyta</taxon>
        <taxon>Embryophyta</taxon>
        <taxon>Tracheophyta</taxon>
        <taxon>Spermatophyta</taxon>
        <taxon>Magnoliopsida</taxon>
        <taxon>eudicotyledons</taxon>
        <taxon>Gunneridae</taxon>
        <taxon>Pentapetalae</taxon>
        <taxon>asterids</taxon>
        <taxon>lamiids</taxon>
        <taxon>Solanales</taxon>
        <taxon>Solanaceae</taxon>
        <taxon>Solanoideae</taxon>
        <taxon>Datureae</taxon>
        <taxon>Datura</taxon>
    </lineage>
</organism>
<accession>A0ABS8W2J2</accession>
<evidence type="ECO:0000313" key="2">
    <source>
        <dbReference type="Proteomes" id="UP000823775"/>
    </source>
</evidence>
<proteinExistence type="predicted"/>
<dbReference type="Proteomes" id="UP000823775">
    <property type="component" value="Unassembled WGS sequence"/>
</dbReference>
<gene>
    <name evidence="1" type="ORF">HAX54_041980</name>
</gene>
<sequence>MVRKKRRLWSIGNDGVVVWRWPSLVGGERLRREKGGVVLFWVVRWCCFWPEMASGDQIKRCGALLKETREEQRGLEGICLCNNEVAVGSWLIGRWWPEMEERGLRHYCLR</sequence>
<comment type="caution">
    <text evidence="1">The sequence shown here is derived from an EMBL/GenBank/DDBJ whole genome shotgun (WGS) entry which is preliminary data.</text>
</comment>
<keyword evidence="2" id="KW-1185">Reference proteome</keyword>
<protein>
    <submittedName>
        <fullName evidence="1">Uncharacterized protein</fullName>
    </submittedName>
</protein>
<evidence type="ECO:0000313" key="1">
    <source>
        <dbReference type="EMBL" id="MCE2055096.1"/>
    </source>
</evidence>
<name>A0ABS8W2J2_DATST</name>
<reference evidence="1 2" key="1">
    <citation type="journal article" date="2021" name="BMC Genomics">
        <title>Datura genome reveals duplications of psychoactive alkaloid biosynthetic genes and high mutation rate following tissue culture.</title>
        <authorList>
            <person name="Rajewski A."/>
            <person name="Carter-House D."/>
            <person name="Stajich J."/>
            <person name="Litt A."/>
        </authorList>
    </citation>
    <scope>NUCLEOTIDE SEQUENCE [LARGE SCALE GENOMIC DNA]</scope>
    <source>
        <strain evidence="1">AR-01</strain>
    </source>
</reference>